<dbReference type="NCBIfam" id="NF045894">
    <property type="entry name" value="PKS_plus_SDR"/>
    <property type="match status" value="2"/>
</dbReference>
<dbReference type="InterPro" id="IPR014031">
    <property type="entry name" value="Ketoacyl_synth_C"/>
</dbReference>
<dbReference type="InterPro" id="IPR020806">
    <property type="entry name" value="PKS_PP-bd"/>
</dbReference>
<protein>
    <submittedName>
        <fullName evidence="14">SDR family NAD(P)-dependent oxidoreductase</fullName>
    </submittedName>
</protein>
<feature type="domain" description="PKS/mFAS DH" evidence="13">
    <location>
        <begin position="893"/>
        <end position="1163"/>
    </location>
</feature>
<proteinExistence type="predicted"/>
<dbReference type="Pfam" id="PF16197">
    <property type="entry name" value="KAsynt_C_assoc"/>
    <property type="match status" value="4"/>
</dbReference>
<dbReference type="InterPro" id="IPR042104">
    <property type="entry name" value="PKS_dehydratase_sf"/>
</dbReference>
<feature type="domain" description="Ketosynthase family 3 (KS3)" evidence="12">
    <location>
        <begin position="33"/>
        <end position="459"/>
    </location>
</feature>
<dbReference type="PROSITE" id="PS00012">
    <property type="entry name" value="PHOSPHOPANTETHEINE"/>
    <property type="match status" value="2"/>
</dbReference>
<feature type="active site" description="Proton acceptor; for dehydratase activity" evidence="9">
    <location>
        <position position="925"/>
    </location>
</feature>
<dbReference type="InterPro" id="IPR016035">
    <property type="entry name" value="Acyl_Trfase/lysoPLipase"/>
</dbReference>
<organism evidence="14 15">
    <name type="scientific">Micromonospora zamorensis</name>
    <dbReference type="NCBI Taxonomy" id="709883"/>
    <lineage>
        <taxon>Bacteria</taxon>
        <taxon>Bacillati</taxon>
        <taxon>Actinomycetota</taxon>
        <taxon>Actinomycetes</taxon>
        <taxon>Micromonosporales</taxon>
        <taxon>Micromonosporaceae</taxon>
        <taxon>Micromonospora</taxon>
    </lineage>
</organism>
<comment type="pathway">
    <text evidence="2">Antibiotic biosynthesis.</text>
</comment>
<dbReference type="PANTHER" id="PTHR43775">
    <property type="entry name" value="FATTY ACID SYNTHASE"/>
    <property type="match status" value="1"/>
</dbReference>
<evidence type="ECO:0000259" key="12">
    <source>
        <dbReference type="PROSITE" id="PS52004"/>
    </source>
</evidence>
<dbReference type="Pfam" id="PF18369">
    <property type="entry name" value="PKS_DE"/>
    <property type="match status" value="2"/>
</dbReference>
<dbReference type="InterPro" id="IPR014030">
    <property type="entry name" value="Ketoacyl_synth_N"/>
</dbReference>
<feature type="domain" description="Carrier" evidence="11">
    <location>
        <begin position="1591"/>
        <end position="1666"/>
    </location>
</feature>
<evidence type="ECO:0000256" key="7">
    <source>
        <dbReference type="ARBA" id="ARBA00023268"/>
    </source>
</evidence>
<dbReference type="CDD" id="cd00833">
    <property type="entry name" value="PKS"/>
    <property type="match status" value="4"/>
</dbReference>
<feature type="region of interest" description="C-terminal hotdog fold" evidence="9">
    <location>
        <begin position="2681"/>
        <end position="2816"/>
    </location>
</feature>
<dbReference type="SMART" id="SM01294">
    <property type="entry name" value="PKS_PP_betabranch"/>
    <property type="match status" value="2"/>
</dbReference>
<dbReference type="SUPFAM" id="SSF101173">
    <property type="entry name" value="Docking domain B of the erythromycin polyketide synthase (DEBS)"/>
    <property type="match status" value="1"/>
</dbReference>
<name>A0ABZ1PNI5_9ACTN</name>
<dbReference type="SMART" id="SM00826">
    <property type="entry name" value="PKS_DH"/>
    <property type="match status" value="2"/>
</dbReference>
<keyword evidence="15" id="KW-1185">Reference proteome</keyword>
<evidence type="ECO:0000256" key="9">
    <source>
        <dbReference type="PROSITE-ProRule" id="PRU01363"/>
    </source>
</evidence>
<dbReference type="Gene3D" id="3.40.47.10">
    <property type="match status" value="4"/>
</dbReference>
<dbReference type="Pfam" id="PF22953">
    <property type="entry name" value="SpnB_Rossmann"/>
    <property type="match status" value="2"/>
</dbReference>
<feature type="domain" description="Carrier" evidence="11">
    <location>
        <begin position="6158"/>
        <end position="6233"/>
    </location>
</feature>
<dbReference type="SMART" id="SM00827">
    <property type="entry name" value="PKS_AT"/>
    <property type="match status" value="4"/>
</dbReference>
<comment type="cofactor">
    <cofactor evidence="1">
        <name>pantetheine 4'-phosphate</name>
        <dbReference type="ChEBI" id="CHEBI:47942"/>
    </cofactor>
</comment>
<dbReference type="InterPro" id="IPR036736">
    <property type="entry name" value="ACP-like_sf"/>
</dbReference>
<feature type="domain" description="Ketosynthase family 3 (KS3)" evidence="12">
    <location>
        <begin position="1683"/>
        <end position="2102"/>
    </location>
</feature>
<dbReference type="SMART" id="SM00825">
    <property type="entry name" value="PKS_KS"/>
    <property type="match status" value="4"/>
</dbReference>
<feature type="active site" description="Proton donor; for dehydratase activity" evidence="9">
    <location>
        <position position="2740"/>
    </location>
</feature>
<feature type="region of interest" description="Disordered" evidence="10">
    <location>
        <begin position="1291"/>
        <end position="1315"/>
    </location>
</feature>
<dbReference type="InterPro" id="IPR001227">
    <property type="entry name" value="Ac_transferase_dom_sf"/>
</dbReference>
<feature type="domain" description="Ketosynthase family 3 (KS3)" evidence="12">
    <location>
        <begin position="3354"/>
        <end position="3780"/>
    </location>
</feature>
<dbReference type="PROSITE" id="PS52019">
    <property type="entry name" value="PKS_MFAS_DH"/>
    <property type="match status" value="2"/>
</dbReference>
<evidence type="ECO:0000256" key="5">
    <source>
        <dbReference type="ARBA" id="ARBA00022679"/>
    </source>
</evidence>
<dbReference type="InterPro" id="IPR018201">
    <property type="entry name" value="Ketoacyl_synth_AS"/>
</dbReference>
<dbReference type="InterPro" id="IPR016036">
    <property type="entry name" value="Malonyl_transacylase_ACP-bd"/>
</dbReference>
<dbReference type="CDD" id="cd08956">
    <property type="entry name" value="KR_3_FAS_SDR_x"/>
    <property type="match status" value="2"/>
</dbReference>
<dbReference type="PROSITE" id="PS00606">
    <property type="entry name" value="KS3_1"/>
    <property type="match status" value="4"/>
</dbReference>
<dbReference type="PROSITE" id="PS52004">
    <property type="entry name" value="KS3_2"/>
    <property type="match status" value="4"/>
</dbReference>
<feature type="region of interest" description="N-terminal hotdog fold" evidence="9">
    <location>
        <begin position="893"/>
        <end position="1013"/>
    </location>
</feature>
<evidence type="ECO:0000256" key="2">
    <source>
        <dbReference type="ARBA" id="ARBA00004792"/>
    </source>
</evidence>
<evidence type="ECO:0000256" key="3">
    <source>
        <dbReference type="ARBA" id="ARBA00022450"/>
    </source>
</evidence>
<dbReference type="InterPro" id="IPR006162">
    <property type="entry name" value="Ppantetheine_attach_site"/>
</dbReference>
<dbReference type="InterPro" id="IPR013968">
    <property type="entry name" value="PKS_KR"/>
</dbReference>
<dbReference type="Pfam" id="PF02801">
    <property type="entry name" value="Ketoacyl-synt_C"/>
    <property type="match status" value="4"/>
</dbReference>
<dbReference type="Gene3D" id="3.40.50.720">
    <property type="entry name" value="NAD(P)-binding Rossmann-like Domain"/>
    <property type="match status" value="4"/>
</dbReference>
<dbReference type="SUPFAM" id="SSF55048">
    <property type="entry name" value="Probable ACP-binding domain of malonyl-CoA ACP transacylase"/>
    <property type="match status" value="4"/>
</dbReference>
<dbReference type="Pfam" id="PF00698">
    <property type="entry name" value="Acyl_transf_1"/>
    <property type="match status" value="4"/>
</dbReference>
<keyword evidence="8" id="KW-0012">Acyltransferase</keyword>
<dbReference type="InterPro" id="IPR014043">
    <property type="entry name" value="Acyl_transferase_dom"/>
</dbReference>
<accession>A0ABZ1PNI5</accession>
<evidence type="ECO:0000313" key="14">
    <source>
        <dbReference type="EMBL" id="WUI85230.1"/>
    </source>
</evidence>
<sequence>MANEDRLREYLKRVTAELHETSERLQEVEARHREPIAIIAMSCRFPGGVDSPESLWQLVDSGVDAIGEFPAERGWEVEKLYHPDPDHPGTSYARHGGFLHDAGDFDPAFFGISPREALATDAQQRLLLETSWEAFERAGVDPVALKGSRTGVFTGVMYHDYAALVGELGDSAEGSLGTGSTGSIASGRIAYTFGLEGTAVTVDTACSSSLVALHLAAQALRQGECDLALAGGVTVMATPGAFLAFSRQRGLAPDGRCKPFSDDADGTGWGEGVGMLLVERLSDAVRNGHPVLAVVRGSAVNQDGASNGLTAPNGPSQQRVIRAALTNAGLGTADVDAVEAHGTGTTLGDPIEAQALLATYGQDRPADQPLWLGSIKSNIGHTQAAAGVAGIIKMVMAMRHGRIPRSLHADQPSTHVDWTAGAVRVAAEPQPWPQRPGPRRAGVSSFGVSGTNAHIILEEPAPAAVPAGERPPAGGVVPWVISARSPEALRGQAARLVPVEVDPVDVGFTLAAHRTAHPHRAVVFGSEELAALAAGELGPVVGSVVRGKTAFVFSGQGSQRPGMGLGLASSFPVFAEAFDAACAELDRHLDRPLREVIAEGGDLDQTVYTQTALFAVEVALFRLVESFGVTPDYLVGHSIGEIAAAHVAGVLSLADAAKLVAARGRLMQALPSGGVMVAVRATEAEVLPLLTDGVSIAAINGPRSVVLSGAADEVAAVAANFKKSKRLRVSHAFHSVLMEPMLAEFAQVAGSLTYAQPRIPVVSNVTGQVAESQDAGYWVRHVREAVRFADGIATLEGLGVATFVEVGPDGVLSAMGGDCVTDAVFVPVQRSDRDQPTTLLTALAQVFVRGVAVDWTQCYPGARRVDLPTYAFHHQRFWPVGTGMPTGSGGTGHPMLDTAITLAGADELVVTGRWTLATQPWLADHALSGTVVVPGAALVDLALAAGDRIGCDRVEELTTGTPLTLGGDAVHVQVRVGPADTDGRRAVGIHASPDGESWVEHAAGVLMPDRGAASPPPTTWPPSGAAAVALDGLYEAFADRGLVYGPTFRALRAAWRDHEQVYADIALDDTVQTEGFQLHPAALDAALHAIGAGDLLPAHADGASVPFSWSGVTLHAIGGAAVRARIRSLGADAVRLDLTDATGQPVLTVDRLVLRPLTTPTAGAATADALLHLGWLPLAPSAVSVTGPVVIHRVDPAGDDVVAGTHDRAAAVLETLQSWLGAGPQEGERLVVVTTGAVATAGEPVTDPGAAAVWGLVRAAQSEHPGRFVLVDVDGTDESEAALPGLLATGEPQAALRDGDATTPRLTRPPSGSEPRALDLADGTVLVTGATGQLGRYVARHLVTAHDVRHLLLLSRRGANAPGAAELLAELSELGASARLVAVDVADRAALAEVVTGAPGLSGVVHAAGVLDDGVVTGLSAERLSAVLRAKVDAGWYLHELTRDRELSAFVLFSSAAGVFGNAGQGAYAAGNAFLDALAQHRHGLGLPATSLAWGPWDVGMAAGIDAADRERLLRGGARELTAEQGLALFDRAAAEDTAVTVPVRLDLRAIRAAGAVPAVLQHLVRVRRTAAASAPLRDRLANLDHEARRVVLLDVVSSRVAVVLGHPQGWSVDGGQAFGELGFDSLTAVEFRNGLAAVTGLRLSATTVFDYPTPDALVDHLVGELVGAAAVVPVAAAAVAVDEPIAIVGMACRFPGGVDSPESLWRLIESDGEGTGDFPTDRGWDLETLAETSLTGRGGFLPNAADFDAEFFGISPREALAMDPQQRLLLEASWEALERAGIEPSSLRGSDTGVFAGLMYHDYAGLAQQSPDGLEGFLGTGNSGSVVSGRVSYSFGFEGPAVTVDTACSSSLVALHLAVQALRGGECSLALAGGVTVMATPSAFVEFSRQRGLSVDGRCRSFAEGAEGTGWSEGVGVLLVERLSDAVRGGHRVLAVVRGSAVNQDGASNGLTAPNGPSQQRVIRAALGAAGLSVGDVDVVEAHGTATRLGDPIEAQALLATYGQGRPGDRPLWLGSVKSNLGHTQAAAGVAGIIKMVEAMRHGVLPRTLHVDAPTSQVDWSAGAVRLLTEPQPWSADGRPRRAGVSSFGISGTNAHVIIEEPPAVDVSSEEKPEAPEVVPWVLSARSPEALRGQASRLVSVEADRVDVGFTLAAHRTTHAHRAVVFGPEELAALANGEPGPVTGSVVRGKTAFVFSGQGSQRPGMGLELASSFPVFAEAFDAACVELDVHLDRPIRDVIADDAQALDQTVHTQAALFAVEVALFRLVESFGVTPHYLVGHSIGEIAAAHVSGVLSLSDAAKLVAARGRLMQALPTGGVMVAVRATEAEVLPLLTDGVSVAAVNGPRSVVLSGVEGEVAAVAAHFEKSKRLRVSHAFHSVLMEPMLAEFAQVAETLTYGQPRIPVVSNLTGQVAETQDADYWVRHVREAVRFADGIATLEGLGVATFVEIGPDGVLSAMGADCVSDAVFVPVQRSDRDQPTTLLTALAHVFVRGIAVDWTTCLTGGQLIDLPTYAFQHQRYWPTAPDTATDAAGIGLATVDHPFWAAAADLPEQDSVLLTGRLSARAQPWLADHVIGGALLVPGAALVDLALAAGDHAGLNHLDELTIEAPMVLPTSGGTLTIRAVVGPLTGDNPAANGERRDITLYARPDDTGEWQRHASGTLTTVEAVDTPGHWTPGASDEVPVDGVYPGFAEVGFDYGPHLRGLHGAWRRDGELLADVALADDLTPAGFLLHPALLDAALHGLALGVLDGDTTGLPFSWTGVTVHATGARAARARISRAGTDAVTLDLRDAENRPVATVDRLVLRPYTPTTGATLRPYRMEWTPIPQLDVPATLLTDHANLAAMLAAGRVPAGPVLWYAEPGPAADPVIAAHAATTRALEVLQSWVADERLAGVRLVVATRHAVQTGDEPLTDLTGAAVHGLVRSAQAEHPDRFVLVDIDDEPGSVALLPAAAHCGEPQLAIRGGVVSVPRLVRPPAEEPRPFSFGTGTVLVTGALGTLGRLVVRHLITTHGVRDLLLVSRRGGESPGATEFLADLAGLGASARLVAADATDRTALSQAIAEAPELTGVVHLAGVLDDGVVTGLSAERLSAVLRAKVDAGWYLHELTRDRELSAFVLFSSAAGVFGNAGQGAYAAGNAFLDALAQHRHGLGLPAISLAWGLWADASDLSANADQRRLGRGGVLPLTAEQGLALLDAGCVSSPPVSVPILLDLAAVAASGSVPALLRRLVRPARRVAAAATDTSSLRARLADLDHEARRVVLLDVVSSRVAVVLGHPQGWSVDGGQAFGELGFDSLTAVEFRNGLAAVTGLRLSATTVFDYPTPDALVDHLISELVGAAAVAPAVTATVAVDEPIAIVGMACRFPGGVDSPESLWRMVESDGEGITDFPTDRGWDLETLFDPDESRTDTSYTRRGGFLSTAAEFDAEFFGISPREALAMDPQQRLLLEASWEAVERAGIDPHSLRGSNTGVFAGLMYHDYGPFAQQSPDGLEGFLGTGNSGSVVSGRVSYSFGFEGPAVTVDTACSSSLVALHLAVQALRGGECSLALAGGVTVMATPSAFVEFSRQRGLSVDGRCRSFAEGAEGTGWSEGVGVLLVERLSDAVRGGHRVLAVVRGSAVNQDGASNGLTAPNGPSQQRVIRAALGAAGLSVGDVDVVEAHGTATRLGDPIEAQALLATYGQGRPGDRPLWLGSVKSNLGHTQAAAGVAGIIKMVEAMRHGVLPRTLHVDAPTSQVNWSAGAVRLLTEPQPWSADGRPRRAGVSSFGISGTNAHVILEEPPSTAAPAQERPPTNEMVPWVLSARSPEGLRGQASRLAAVTGVDPVDVGFSLVSSRSLHAHRAVVFGSEELAAVAAGESGPVVGSVVRGKTAFVFSGQGSQRPGMGLGLASSFPVFADAFDAACAELDLHLDRPIREVIAEGTELDQTVYTQTALFAVEVALFRLVESFGVTPDYLVGHSIGEIAAAHVSGVLSLADAAELVAARGRLMQALPAGGVMVAVRATEADVLSLLTDGVSVAAVNGPRSVVLSGTEGEVAAVAANFKKSKRLRVSHAFHSVLMEPMLAEFAQVAATLTYESPRIPVVSNLTGEIAETQDADYWVRHVREAVRFADGIATLEAAGVTTFVEIGPDGVLSAMGADCVTDAVFVPLQRSDRDQPTTLLAALAQVFVRGVAVDWTTCLTGGQLIDLPTYAFQHQRYWPTPGTRATNPTDAAFWDAVERADLDALTATLKLDDSAALTPLLPALASWRRDNTAGPLGRYGIDWAPLPSAAAPTGTWLIAEPAGDTRVSDALAAAGLDLRRGTPDEATMRDVTGVAAVVDDPAQALHAVQTHQSLRTDSPLWLITSGAVAASSHDPAPTTPAAAVWGLGRVAALELRRGWGGVVDLPAGPVDGRLLAAALTGSGGEDQIAVRDGLLGRRLVPSAGTGRPWQPRGTVLITGGTGALGAHAARWAAGHGADHLVLLSRRGEAAPGALDLRDELAAAGARVTISAVDLADRDALGAVVADLNAAGDTVTAVLHTAGVATQAPLAELTADAIADVMAAKVLGATQLDELFRDTPLDAFVLFSSIAGVWGSGDHAAYAAANAALDAVAEQRRSRGLTATSIGWGPWADGGMAADNAVDEQLRRRGLRPMAPERALRGLRSAVTDDRTSVVVADVDWATFAPAFTAVRPSPLLDGVPEVHALTAQPESETDDGWRTGLLALTGAERTHAVLETVRTHVAEVLRLGSAHAVDPGRSFTEIGFDSLTGVELRNRLGTATGLRLPTTLIFDHPTPEALAAYLENEVAGVTDTTPAAAVAGRTDEPIAIVAMSCRFPGGIGSPEELWRLLADGGDAIGAFPTDRGWDLDALYDPDPDAVGTTYVREGGFLAGATEFDAGFFGISPREALAMDPQQRLLLETAWEAFERGGVPTDALRGSQTGVFVGTNNLDYGPLLTGEQEAAEGYVSTGNAASVASGRISYTFGLEGPAVTVDTACSSSLVALHWASQALRQGECDLALAGGVTVMSTPGAFIEFSRQRGLSATARCRAFSAGADGTIWGEGVGMLLLERLSDAVANGHPVLAVVRGSAVNQDGASNGLTAPNGPSQQRVIRAALANAGVSAADVDVVEAHGTGTRLGDPIEAQALLATYGQGRSADHPLWLGSVKSNIGHTQAAAGVAGIIKMVEAMRHETLPRTLHADQPSPHVDWSAGAVALLTEEQPWARTGDRPRRAAISSFGFSGTNAHAVLEEPPTPQPSVAAEPEPQQAPVMALPLSARTEPALREQGARLRQRLSAGADPKDMIHSIATTRSVLEERAVVVGADTDALVAALDTLVAGGDHAALVTGSAVRGRTAFVFSGQGSQRPGMGLELAATYPVFAEAFDAACAELDFHLDRPLRAVIADGGELDQTVYTQTALFAVEVALFRLVESFGVTPDFLVGHSIGEIAAAHVAGVLSLADAAALVAARGRLMQALPAGGVMVAVRATEAEVLPLLVDGVSVAAVNGPRSVVLSGAADEVASVAAHFEKSKRLKVSHAFHSVLMEPMLVEFAQVAETLTYASPRIPVVSNVTGQVGETQDAAYWVRHVREAVRFADGISTLEGLGVATFVEIGPDGVLSAMGADCVTDAVFVPVQRADRDQPTTFLTALAGAFVRGVAVDWDTCSPGGRRVDLPTYPFQRVRFWPSPIERVSVDPVDSEFWQAVEEGDLSPLGITGDGSDLLPALTAWRQERRATRARDSWRYEEAWTPTTPTATTVSGAWLVLGDDAYPTAAAAALAASGAEVRGVPILGLDRAAVADQLRLADAGGPIAGAVASAGTPEAALVLVQAYADAAVDAPLWMVTTAAVATDPGDRVDPSAAAVWGLGRVAALELPHRWGGLLDVPVDWTGEHLAAALGGGEDQLAIRGDRMLARRLRHAPAPVGRWRPRGTVLVFGDTSGDIARWAAAEGANRVIVTESITEVDHGVVTLETCTGNDRADLADLLTRVRADGVALTAVVLADRSEPAPAPLTDTDPDAWDTPAVRRARHLTDLIHEDLDAFVVFTSVAGTWGGGLQAAAAVAATTVEALAQRAGGTAIAWGPWTGSDERLRRHGLAALAPHAALDAMAAAAATAGRVVLADVDWPRFALAFTGTRPSRLLTDLPEVPVSATEQAPAGDTGATAALRDAWRALTEPEQDRAALDLVRGTVAAVLGHGTLEAVPPTRAFTELGFDSLTAVELRNRLGRVTGLNLPPTAAFDHPTALALAGHIRHTVIGDGLDLTGGLFAELDRLEAGLAVSTPDSTTRSRTVLRLQAFINRLNDVVEPVTEEAPPLEEASDEELFAFIRSELGRA</sequence>
<dbReference type="InterPro" id="IPR036291">
    <property type="entry name" value="NAD(P)-bd_dom_sf"/>
</dbReference>
<feature type="domain" description="PKS/mFAS DH" evidence="13">
    <location>
        <begin position="2542"/>
        <end position="2816"/>
    </location>
</feature>
<dbReference type="InterPro" id="IPR041618">
    <property type="entry name" value="PKS_DE"/>
</dbReference>
<dbReference type="Pfam" id="PF21089">
    <property type="entry name" value="PKS_DH_N"/>
    <property type="match status" value="2"/>
</dbReference>
<reference evidence="14 15" key="1">
    <citation type="submission" date="2022-10" db="EMBL/GenBank/DDBJ databases">
        <title>The complete genomes of actinobacterial strains from the NBC collection.</title>
        <authorList>
            <person name="Joergensen T.S."/>
            <person name="Alvarez Arevalo M."/>
            <person name="Sterndorff E.B."/>
            <person name="Faurdal D."/>
            <person name="Vuksanovic O."/>
            <person name="Mourched A.-S."/>
            <person name="Charusanti P."/>
            <person name="Shaw S."/>
            <person name="Blin K."/>
            <person name="Weber T."/>
        </authorList>
    </citation>
    <scope>NUCLEOTIDE SEQUENCE [LARGE SCALE GENOMIC DNA]</scope>
    <source>
        <strain evidence="14 15">NBC_00396</strain>
    </source>
</reference>
<keyword evidence="7" id="KW-0511">Multifunctional enzyme</keyword>
<dbReference type="Pfam" id="PF08990">
    <property type="entry name" value="Docking"/>
    <property type="match status" value="1"/>
</dbReference>
<dbReference type="Gene3D" id="3.40.366.10">
    <property type="entry name" value="Malonyl-Coenzyme A Acyl Carrier Protein, domain 2"/>
    <property type="match status" value="4"/>
</dbReference>
<dbReference type="SMART" id="SM00823">
    <property type="entry name" value="PKS_PP"/>
    <property type="match status" value="4"/>
</dbReference>
<dbReference type="InterPro" id="IPR050091">
    <property type="entry name" value="PKS_NRPS_Biosynth_Enz"/>
</dbReference>
<dbReference type="PROSITE" id="PS50075">
    <property type="entry name" value="CARRIER"/>
    <property type="match status" value="4"/>
</dbReference>
<evidence type="ECO:0000259" key="13">
    <source>
        <dbReference type="PROSITE" id="PS52019"/>
    </source>
</evidence>
<dbReference type="Gene3D" id="1.10.1200.10">
    <property type="entry name" value="ACP-like"/>
    <property type="match status" value="4"/>
</dbReference>
<dbReference type="Pfam" id="PF08659">
    <property type="entry name" value="KR"/>
    <property type="match status" value="4"/>
</dbReference>
<dbReference type="InterPro" id="IPR020841">
    <property type="entry name" value="PKS_Beta-ketoAc_synthase_dom"/>
</dbReference>
<dbReference type="RefSeq" id="WP_328375388.1">
    <property type="nucleotide sequence ID" value="NZ_CP107941.1"/>
</dbReference>
<dbReference type="Pfam" id="PF00550">
    <property type="entry name" value="PP-binding"/>
    <property type="match status" value="4"/>
</dbReference>
<evidence type="ECO:0000256" key="8">
    <source>
        <dbReference type="ARBA" id="ARBA00023315"/>
    </source>
</evidence>
<dbReference type="SUPFAM" id="SSF51735">
    <property type="entry name" value="NAD(P)-binding Rossmann-fold domains"/>
    <property type="match status" value="8"/>
</dbReference>
<feature type="active site" description="Proton acceptor; for dehydratase activity" evidence="9">
    <location>
        <position position="2574"/>
    </location>
</feature>
<dbReference type="PANTHER" id="PTHR43775:SF51">
    <property type="entry name" value="INACTIVE PHENOLPHTHIOCEROL SYNTHESIS POLYKETIDE SYNTHASE TYPE I PKS1-RELATED"/>
    <property type="match status" value="1"/>
</dbReference>
<dbReference type="Pfam" id="PF00109">
    <property type="entry name" value="ketoacyl-synt"/>
    <property type="match status" value="4"/>
</dbReference>
<dbReference type="InterPro" id="IPR009081">
    <property type="entry name" value="PP-bd_ACP"/>
</dbReference>
<dbReference type="SUPFAM" id="SSF53901">
    <property type="entry name" value="Thiolase-like"/>
    <property type="match status" value="4"/>
</dbReference>
<feature type="domain" description="Carrier" evidence="11">
    <location>
        <begin position="3262"/>
        <end position="3337"/>
    </location>
</feature>
<feature type="active site" description="Proton donor; for dehydratase activity" evidence="9">
    <location>
        <position position="1084"/>
    </location>
</feature>
<keyword evidence="3" id="KW-0596">Phosphopantetheine</keyword>
<dbReference type="SMART" id="SM00822">
    <property type="entry name" value="PKS_KR"/>
    <property type="match status" value="3"/>
</dbReference>
<dbReference type="InterPro" id="IPR049552">
    <property type="entry name" value="PKS_DH_N"/>
</dbReference>
<keyword evidence="6" id="KW-0045">Antibiotic biosynthesis</keyword>
<keyword evidence="5" id="KW-0808">Transferase</keyword>
<gene>
    <name evidence="14" type="ORF">OG375_13235</name>
</gene>
<dbReference type="SUPFAM" id="SSF52151">
    <property type="entry name" value="FabD/lysophospholipase-like"/>
    <property type="match status" value="4"/>
</dbReference>
<evidence type="ECO:0000259" key="11">
    <source>
        <dbReference type="PROSITE" id="PS50075"/>
    </source>
</evidence>
<dbReference type="EMBL" id="CP107941">
    <property type="protein sequence ID" value="WUI85230.1"/>
    <property type="molecule type" value="Genomic_DNA"/>
</dbReference>
<dbReference type="InterPro" id="IPR057326">
    <property type="entry name" value="KR_dom"/>
</dbReference>
<dbReference type="InterPro" id="IPR020807">
    <property type="entry name" value="PKS_DH"/>
</dbReference>
<dbReference type="Proteomes" id="UP001346877">
    <property type="component" value="Chromosome"/>
</dbReference>
<evidence type="ECO:0000256" key="6">
    <source>
        <dbReference type="ARBA" id="ARBA00023194"/>
    </source>
</evidence>
<keyword evidence="4" id="KW-0597">Phosphoprotein</keyword>
<dbReference type="InterPro" id="IPR049900">
    <property type="entry name" value="PKS_mFAS_DH"/>
</dbReference>
<evidence type="ECO:0000256" key="4">
    <source>
        <dbReference type="ARBA" id="ARBA00022553"/>
    </source>
</evidence>
<feature type="domain" description="Ketosynthase family 3 (KS3)" evidence="12">
    <location>
        <begin position="4805"/>
        <end position="5232"/>
    </location>
</feature>
<dbReference type="SUPFAM" id="SSF47336">
    <property type="entry name" value="ACP-like"/>
    <property type="match status" value="4"/>
</dbReference>
<dbReference type="InterPro" id="IPR036299">
    <property type="entry name" value="Polyketide_synth_docking_sf"/>
</dbReference>
<feature type="region of interest" description="N-terminal hotdog fold" evidence="9">
    <location>
        <begin position="2542"/>
        <end position="2671"/>
    </location>
</feature>
<evidence type="ECO:0000256" key="10">
    <source>
        <dbReference type="SAM" id="MobiDB-lite"/>
    </source>
</evidence>
<dbReference type="Gene3D" id="6.10.140.1830">
    <property type="match status" value="1"/>
</dbReference>
<feature type="domain" description="Carrier" evidence="11">
    <location>
        <begin position="4713"/>
        <end position="4788"/>
    </location>
</feature>
<dbReference type="Gene3D" id="3.30.70.3290">
    <property type="match status" value="4"/>
</dbReference>
<dbReference type="Pfam" id="PF14765">
    <property type="entry name" value="PS-DH"/>
    <property type="match status" value="2"/>
</dbReference>
<dbReference type="InterPro" id="IPR049551">
    <property type="entry name" value="PKS_DH_C"/>
</dbReference>
<dbReference type="InterPro" id="IPR032821">
    <property type="entry name" value="PKS_assoc"/>
</dbReference>
<evidence type="ECO:0000313" key="15">
    <source>
        <dbReference type="Proteomes" id="UP001346877"/>
    </source>
</evidence>
<dbReference type="Gene3D" id="3.10.129.110">
    <property type="entry name" value="Polyketide synthase dehydratase"/>
    <property type="match status" value="2"/>
</dbReference>
<dbReference type="InterPro" id="IPR015083">
    <property type="entry name" value="NorB/c/GfsB-D-like_docking"/>
</dbReference>
<dbReference type="InterPro" id="IPR016039">
    <property type="entry name" value="Thiolase-like"/>
</dbReference>
<dbReference type="InterPro" id="IPR055123">
    <property type="entry name" value="SpnB-like_Rossmann"/>
</dbReference>
<dbReference type="CDD" id="cd08952">
    <property type="entry name" value="KR_1_SDR_x"/>
    <property type="match status" value="2"/>
</dbReference>
<feature type="region of interest" description="C-terminal hotdog fold" evidence="9">
    <location>
        <begin position="1025"/>
        <end position="1163"/>
    </location>
</feature>
<evidence type="ECO:0000256" key="1">
    <source>
        <dbReference type="ARBA" id="ARBA00001957"/>
    </source>
</evidence>